<dbReference type="OrthoDB" id="9810372at2"/>
<dbReference type="Gene3D" id="3.30.420.40">
    <property type="match status" value="2"/>
</dbReference>
<evidence type="ECO:0000313" key="2">
    <source>
        <dbReference type="Proteomes" id="UP000186230"/>
    </source>
</evidence>
<dbReference type="EC" id="2.7.1.2" evidence="1"/>
<sequence>MNKEAPIVLTLDAGGTNLSFMAIQDDLFLTQTVTKETDSSDLDNCLQTITEGFYELIALIGKQPDAISFAFPGPSDYLGGVIGDLINIPCFKGGVALGSYLENQFKIPVFINNDGDLFAYGEYMKGFLPELNAEIQNTNSRRTYKSLFGITLGTGFGGGLVINGQLITGENSASSEIWLMRHFQNQKVYVEEGVSVRSIKSDYAAYSGDHRELSPEDIFAIAKKTKDGNQKAAWKSFENTGINIGEALANVIALLDCPIVIGGGLSGASEIILPTIIRHLNGAIETKDGNRIPRLVSTAYNFDNNVERTKFLKNSFRKAKVPHFNKEVGYIEEKKIPLGLSRLGTNKATALGAYHFARNILTQDLQLNRFI</sequence>
<dbReference type="Proteomes" id="UP000186230">
    <property type="component" value="Chromosome"/>
</dbReference>
<keyword evidence="2" id="KW-1185">Reference proteome</keyword>
<organism evidence="1 2">
    <name type="scientific">Christiangramia flava JLT2011</name>
    <dbReference type="NCBI Taxonomy" id="1229726"/>
    <lineage>
        <taxon>Bacteria</taxon>
        <taxon>Pseudomonadati</taxon>
        <taxon>Bacteroidota</taxon>
        <taxon>Flavobacteriia</taxon>
        <taxon>Flavobacteriales</taxon>
        <taxon>Flavobacteriaceae</taxon>
        <taxon>Christiangramia</taxon>
    </lineage>
</organism>
<name>A0A1L7I243_9FLAO</name>
<gene>
    <name evidence="1" type="ORF">GRFL_0927</name>
</gene>
<dbReference type="STRING" id="1229726.GRFL_0927"/>
<dbReference type="SUPFAM" id="SSF53067">
    <property type="entry name" value="Actin-like ATPase domain"/>
    <property type="match status" value="1"/>
</dbReference>
<dbReference type="PANTHER" id="PTHR18964:SF169">
    <property type="entry name" value="N-ACETYLMANNOSAMINE KINASE"/>
    <property type="match status" value="1"/>
</dbReference>
<dbReference type="GO" id="GO:0004340">
    <property type="term" value="F:glucokinase activity"/>
    <property type="evidence" value="ECO:0007669"/>
    <property type="project" value="UniProtKB-EC"/>
</dbReference>
<keyword evidence="1" id="KW-0808">Transferase</keyword>
<keyword evidence="1" id="KW-0418">Kinase</keyword>
<dbReference type="PANTHER" id="PTHR18964">
    <property type="entry name" value="ROK (REPRESSOR, ORF, KINASE) FAMILY"/>
    <property type="match status" value="1"/>
</dbReference>
<dbReference type="KEGG" id="gfl:GRFL_0927"/>
<dbReference type="CDD" id="cd23763">
    <property type="entry name" value="ASKHA_ATPase_ROK"/>
    <property type="match status" value="1"/>
</dbReference>
<dbReference type="EMBL" id="CP016359">
    <property type="protein sequence ID" value="APU67651.1"/>
    <property type="molecule type" value="Genomic_DNA"/>
</dbReference>
<dbReference type="InterPro" id="IPR000600">
    <property type="entry name" value="ROK"/>
</dbReference>
<reference evidence="1 2" key="1">
    <citation type="submission" date="2016-07" db="EMBL/GenBank/DDBJ databases">
        <title>Multi-omics approach to identify versatile polysaccharide utilization systems of a marine flavobacterium Gramella flava.</title>
        <authorList>
            <person name="Tang K."/>
        </authorList>
    </citation>
    <scope>NUCLEOTIDE SEQUENCE [LARGE SCALE GENOMIC DNA]</scope>
    <source>
        <strain evidence="1 2">JLT2011</strain>
    </source>
</reference>
<accession>A0A1L7I243</accession>
<protein>
    <submittedName>
        <fullName evidence="1">Glucokinase</fullName>
        <ecNumber evidence="1">2.7.1.2</ecNumber>
    </submittedName>
</protein>
<proteinExistence type="predicted"/>
<dbReference type="Pfam" id="PF00480">
    <property type="entry name" value="ROK"/>
    <property type="match status" value="1"/>
</dbReference>
<dbReference type="InterPro" id="IPR043129">
    <property type="entry name" value="ATPase_NBD"/>
</dbReference>
<evidence type="ECO:0000313" key="1">
    <source>
        <dbReference type="EMBL" id="APU67651.1"/>
    </source>
</evidence>
<dbReference type="AlphaFoldDB" id="A0A1L7I243"/>
<dbReference type="RefSeq" id="WP_083643510.1">
    <property type="nucleotide sequence ID" value="NZ_AMRU01000020.1"/>
</dbReference>